<dbReference type="PANTHER" id="PTHR22939">
    <property type="entry name" value="SERINE PROTEASE FAMILY S1C HTRA-RELATED"/>
    <property type="match status" value="1"/>
</dbReference>
<dbReference type="Proteomes" id="UP000001191">
    <property type="component" value="Chromosome"/>
</dbReference>
<dbReference type="InterPro" id="IPR001940">
    <property type="entry name" value="Peptidase_S1C"/>
</dbReference>
<dbReference type="Pfam" id="PF13365">
    <property type="entry name" value="Trypsin_2"/>
    <property type="match status" value="1"/>
</dbReference>
<dbReference type="KEGG" id="npu:Npun_F3076"/>
<dbReference type="STRING" id="63737.Npun_F3076"/>
<dbReference type="PRINTS" id="PR00834">
    <property type="entry name" value="PROTEASES2C"/>
</dbReference>
<evidence type="ECO:0000313" key="6">
    <source>
        <dbReference type="Proteomes" id="UP000001191"/>
    </source>
</evidence>
<dbReference type="InterPro" id="IPR036034">
    <property type="entry name" value="PDZ_sf"/>
</dbReference>
<evidence type="ECO:0000256" key="3">
    <source>
        <dbReference type="ARBA" id="ARBA00022801"/>
    </source>
</evidence>
<dbReference type="EnsemblBacteria" id="ACC81565">
    <property type="protein sequence ID" value="ACC81565"/>
    <property type="gene ID" value="Npun_F3076"/>
</dbReference>
<dbReference type="GO" id="GO:0004252">
    <property type="term" value="F:serine-type endopeptidase activity"/>
    <property type="evidence" value="ECO:0007669"/>
    <property type="project" value="InterPro"/>
</dbReference>
<organism evidence="5 6">
    <name type="scientific">Nostoc punctiforme (strain ATCC 29133 / PCC 73102)</name>
    <dbReference type="NCBI Taxonomy" id="63737"/>
    <lineage>
        <taxon>Bacteria</taxon>
        <taxon>Bacillati</taxon>
        <taxon>Cyanobacteriota</taxon>
        <taxon>Cyanophyceae</taxon>
        <taxon>Nostocales</taxon>
        <taxon>Nostocaceae</taxon>
        <taxon>Nostoc</taxon>
    </lineage>
</organism>
<reference evidence="6" key="1">
    <citation type="submission" date="2008-04" db="EMBL/GenBank/DDBJ databases">
        <title>Complete sequence of chromosome of Nostoc punctiforme ATCC 29133.</title>
        <authorList>
            <consortium name="US DOE Joint Genome Institute"/>
            <person name="Copeland A."/>
            <person name="Lucas S."/>
            <person name="Lapidus A."/>
            <person name="Glavina del Rio T."/>
            <person name="Dalin E."/>
            <person name="Tice H."/>
            <person name="Pitluck S."/>
            <person name="Chain P."/>
            <person name="Malfatti S."/>
            <person name="Shin M."/>
            <person name="Vergez L."/>
            <person name="Schmutz J."/>
            <person name="Larimer F."/>
            <person name="Land M."/>
            <person name="Hauser L."/>
            <person name="Kyrpides N."/>
            <person name="Kim E."/>
            <person name="Meeks J.C."/>
            <person name="Elhai J."/>
            <person name="Campbell E.L."/>
            <person name="Thiel T."/>
            <person name="Longmire J."/>
            <person name="Potts M."/>
            <person name="Atlas R."/>
        </authorList>
    </citation>
    <scope>NUCLEOTIDE SEQUENCE [LARGE SCALE GENOMIC DNA]</scope>
    <source>
        <strain evidence="6">ATCC 29133 / PCC 73102</strain>
    </source>
</reference>
<proteinExistence type="inferred from homology"/>
<evidence type="ECO:0000256" key="1">
    <source>
        <dbReference type="ARBA" id="ARBA00010541"/>
    </source>
</evidence>
<dbReference type="SUPFAM" id="SSF50156">
    <property type="entry name" value="PDZ domain-like"/>
    <property type="match status" value="1"/>
</dbReference>
<accession>B2IXN7</accession>
<dbReference type="eggNOG" id="COG0265">
    <property type="taxonomic scope" value="Bacteria"/>
</dbReference>
<comment type="similarity">
    <text evidence="1">Belongs to the peptidase S1C family.</text>
</comment>
<dbReference type="AlphaFoldDB" id="B2IXN7"/>
<keyword evidence="3" id="KW-0378">Hydrolase</keyword>
<evidence type="ECO:0000313" key="5">
    <source>
        <dbReference type="EMBL" id="ACC81565.1"/>
    </source>
</evidence>
<keyword evidence="6" id="KW-1185">Reference proteome</keyword>
<dbReference type="Gene3D" id="2.40.10.120">
    <property type="match status" value="1"/>
</dbReference>
<protein>
    <submittedName>
        <fullName evidence="5">Peptidase S1 and S6, chymotrypsin/Hap</fullName>
    </submittedName>
</protein>
<dbReference type="InterPro" id="IPR001478">
    <property type="entry name" value="PDZ"/>
</dbReference>
<dbReference type="GO" id="GO:0006508">
    <property type="term" value="P:proteolysis"/>
    <property type="evidence" value="ECO:0007669"/>
    <property type="project" value="UniProtKB-KW"/>
</dbReference>
<dbReference type="InterPro" id="IPR009003">
    <property type="entry name" value="Peptidase_S1_PA"/>
</dbReference>
<feature type="domain" description="PDZ" evidence="4">
    <location>
        <begin position="324"/>
        <end position="388"/>
    </location>
</feature>
<dbReference type="HOGENOM" id="CLU_020120_1_2_3"/>
<dbReference type="PANTHER" id="PTHR22939:SF129">
    <property type="entry name" value="SERINE PROTEASE HTRA2, MITOCHONDRIAL"/>
    <property type="match status" value="1"/>
</dbReference>
<keyword evidence="2" id="KW-0645">Protease</keyword>
<dbReference type="Gene3D" id="2.30.42.10">
    <property type="match status" value="1"/>
</dbReference>
<name>B2IXN7_NOSP7</name>
<dbReference type="PROSITE" id="PS50106">
    <property type="entry name" value="PDZ"/>
    <property type="match status" value="1"/>
</dbReference>
<dbReference type="MEROPS" id="S01.482"/>
<sequence>MIMKKKYIHKEQETPKSSLFGLTKKSHQINLVILPEKILTDKFFVKKTITHRLVYLIVIAAGFLSSCSTDFSGKVCPSIVPSPTVNESQSQISRPLTPTAEDNNFVVGVVEKVEPAVVQINTSRTIRTQVPQLPDALNDPFFRRFFGENLPTQPQERVVRGLGSGFVIDPNGRILTNAHVVSDADTVTVSFSDGRTVEGKVLGKDAVSDVAVVQIPGTNLPTVEIANSDTLKPGQWAVAIGNPLGLQQTVTVGVISAINRSLNLSTRPSSYIQTDAAINPGNSGGPLLNARGQVIVINTAIIQGAEGIGFAIPIDTAQRIAEQLITKGKVEYPYLGLQMLTLTPEVKQRINNYPNSNVRILADRGILIVRVVPNSPAARIGLRPGDVI</sequence>
<reference evidence="5 6" key="2">
    <citation type="journal article" date="2013" name="Plant Physiol.">
        <title>A Nostoc punctiforme Sugar Transporter Necessary to Establish a Cyanobacterium-Plant Symbiosis.</title>
        <authorList>
            <person name="Ekman M."/>
            <person name="Picossi S."/>
            <person name="Campbell E.L."/>
            <person name="Meeks J.C."/>
            <person name="Flores E."/>
        </authorList>
    </citation>
    <scope>NUCLEOTIDE SEQUENCE [LARGE SCALE GENOMIC DNA]</scope>
    <source>
        <strain evidence="6">ATCC 29133 / PCC 73102</strain>
    </source>
</reference>
<dbReference type="SUPFAM" id="SSF50494">
    <property type="entry name" value="Trypsin-like serine proteases"/>
    <property type="match status" value="1"/>
</dbReference>
<evidence type="ECO:0000256" key="2">
    <source>
        <dbReference type="ARBA" id="ARBA00022670"/>
    </source>
</evidence>
<gene>
    <name evidence="5" type="ordered locus">Npun_F3076</name>
</gene>
<dbReference type="EMBL" id="CP001037">
    <property type="protein sequence ID" value="ACC81565.1"/>
    <property type="molecule type" value="Genomic_DNA"/>
</dbReference>
<evidence type="ECO:0000259" key="4">
    <source>
        <dbReference type="PROSITE" id="PS50106"/>
    </source>
</evidence>
<dbReference type="PhylomeDB" id="B2IXN7"/>